<evidence type="ECO:0000313" key="1">
    <source>
        <dbReference type="EMBL" id="MES1921330.1"/>
    </source>
</evidence>
<gene>
    <name evidence="1" type="ORF">MHBO_002870</name>
</gene>
<comment type="caution">
    <text evidence="1">The sequence shown here is derived from an EMBL/GenBank/DDBJ whole genome shotgun (WGS) entry which is preliminary data.</text>
</comment>
<evidence type="ECO:0000313" key="2">
    <source>
        <dbReference type="Proteomes" id="UP001439008"/>
    </source>
</evidence>
<sequence>MNSKSAWRTQPTLKDNKSKNFRDILSEQKVQEILKNDMAILEKQNSFKKESNDFIESDLALAQKLQVKEDMLFAAMQSTPLIEDRKDPDWAEVTRNELVSKNITVTKHNKHVEGSRYAQKMQGFNGSGNLEGLKVPSSVFNHFQNRMNRKKL</sequence>
<name>A0ABV2ANU0_9EUKA</name>
<dbReference type="EMBL" id="JBDODL010001251">
    <property type="protein sequence ID" value="MES1921330.1"/>
    <property type="molecule type" value="Genomic_DNA"/>
</dbReference>
<keyword evidence="2" id="KW-1185">Reference proteome</keyword>
<accession>A0ABV2ANU0</accession>
<protein>
    <submittedName>
        <fullName evidence="1">Uncharacterized protein</fullName>
    </submittedName>
</protein>
<reference evidence="1 2" key="1">
    <citation type="journal article" date="2024" name="BMC Biol.">
        <title>Comparative genomics of Ascetosporea gives new insight into the evolutionary basis for animal parasitism in Rhizaria.</title>
        <authorList>
            <person name="Hiltunen Thoren M."/>
            <person name="Onut-Brannstrom I."/>
            <person name="Alfjorden A."/>
            <person name="Peckova H."/>
            <person name="Swords F."/>
            <person name="Hooper C."/>
            <person name="Holzer A.S."/>
            <person name="Bass D."/>
            <person name="Burki F."/>
        </authorList>
    </citation>
    <scope>NUCLEOTIDE SEQUENCE [LARGE SCALE GENOMIC DNA]</scope>
    <source>
        <strain evidence="1">20-A016</strain>
    </source>
</reference>
<proteinExistence type="predicted"/>
<dbReference type="Proteomes" id="UP001439008">
    <property type="component" value="Unassembled WGS sequence"/>
</dbReference>
<organism evidence="1 2">
    <name type="scientific">Bonamia ostreae</name>
    <dbReference type="NCBI Taxonomy" id="126728"/>
    <lineage>
        <taxon>Eukaryota</taxon>
        <taxon>Sar</taxon>
        <taxon>Rhizaria</taxon>
        <taxon>Endomyxa</taxon>
        <taxon>Ascetosporea</taxon>
        <taxon>Haplosporida</taxon>
        <taxon>Bonamia</taxon>
    </lineage>
</organism>